<feature type="transmembrane region" description="Helical" evidence="1">
    <location>
        <begin position="79"/>
        <end position="100"/>
    </location>
</feature>
<dbReference type="Proteomes" id="UP000077381">
    <property type="component" value="Unassembled WGS sequence"/>
</dbReference>
<dbReference type="PATRIC" id="fig|1716141.3.peg.2421"/>
<name>A0A177HVV8_9ACTN</name>
<gene>
    <name evidence="2" type="ORF">STSP_23010</name>
</gene>
<evidence type="ECO:0000313" key="3">
    <source>
        <dbReference type="Proteomes" id="UP000077381"/>
    </source>
</evidence>
<dbReference type="OrthoDB" id="4240552at2"/>
<feature type="transmembrane region" description="Helical" evidence="1">
    <location>
        <begin position="20"/>
        <end position="42"/>
    </location>
</feature>
<keyword evidence="1" id="KW-1133">Transmembrane helix</keyword>
<proteinExistence type="predicted"/>
<accession>A0A177HVV8</accession>
<dbReference type="AlphaFoldDB" id="A0A177HVV8"/>
<evidence type="ECO:0000313" key="2">
    <source>
        <dbReference type="EMBL" id="OAH14354.1"/>
    </source>
</evidence>
<feature type="transmembrane region" description="Helical" evidence="1">
    <location>
        <begin position="48"/>
        <end position="67"/>
    </location>
</feature>
<keyword evidence="1" id="KW-0472">Membrane</keyword>
<dbReference type="RefSeq" id="WP_157902817.1">
    <property type="nucleotide sequence ID" value="NZ_LOHS01000066.1"/>
</dbReference>
<protein>
    <submittedName>
        <fullName evidence="2">Uncharacterized protein</fullName>
    </submittedName>
</protein>
<dbReference type="EMBL" id="LOHS01000066">
    <property type="protein sequence ID" value="OAH14354.1"/>
    <property type="molecule type" value="Genomic_DNA"/>
</dbReference>
<evidence type="ECO:0000256" key="1">
    <source>
        <dbReference type="SAM" id="Phobius"/>
    </source>
</evidence>
<comment type="caution">
    <text evidence="2">The sequence shown here is derived from an EMBL/GenBank/DDBJ whole genome shotgun (WGS) entry which is preliminary data.</text>
</comment>
<keyword evidence="3" id="KW-1185">Reference proteome</keyword>
<keyword evidence="1" id="KW-0812">Transmembrane</keyword>
<reference evidence="2 3" key="1">
    <citation type="submission" date="2015-12" db="EMBL/GenBank/DDBJ databases">
        <title>Genome sequence of Streptomyces sp. G25.</title>
        <authorList>
            <person name="Poehlein A."/>
            <person name="Roettig A."/>
            <person name="Hiessl S."/>
            <person name="Hauschild P."/>
            <person name="Schauer J."/>
            <person name="Madkour M.H."/>
            <person name="Al-Ansari A.M."/>
            <person name="Almakishah N.H."/>
            <person name="Steinbuechel A."/>
            <person name="Daniel R."/>
        </authorList>
    </citation>
    <scope>NUCLEOTIDE SEQUENCE [LARGE SCALE GENOMIC DNA]</scope>
    <source>
        <strain evidence="3">G25(2015)</strain>
    </source>
</reference>
<organism evidence="2 3">
    <name type="scientific">Streptomyces jeddahensis</name>
    <dbReference type="NCBI Taxonomy" id="1716141"/>
    <lineage>
        <taxon>Bacteria</taxon>
        <taxon>Bacillati</taxon>
        <taxon>Actinomycetota</taxon>
        <taxon>Actinomycetes</taxon>
        <taxon>Kitasatosporales</taxon>
        <taxon>Streptomycetaceae</taxon>
        <taxon>Streptomyces</taxon>
    </lineage>
</organism>
<sequence>MLMNDMGDSSRERLSSRTWWNAAMFAGILSAMVALGGLAAATMPGFDVAMRLVNGALAVVGATGIWAAVRGYRSRSGKLLALALSCALGSSVALVVLRSVA</sequence>